<dbReference type="HOGENOM" id="CLU_853659_0_0_1"/>
<evidence type="ECO:0000313" key="2">
    <source>
        <dbReference type="Proteomes" id="UP000011115"/>
    </source>
</evidence>
<reference evidence="2" key="1">
    <citation type="journal article" date="2011" name="Nature">
        <title>Genome sequence and analysis of the tuber crop potato.</title>
        <authorList>
            <consortium name="The Potato Genome Sequencing Consortium"/>
        </authorList>
    </citation>
    <scope>NUCLEOTIDE SEQUENCE [LARGE SCALE GENOMIC DNA]</scope>
    <source>
        <strain evidence="2">cv. DM1-3 516 R44</strain>
    </source>
</reference>
<dbReference type="PANTHER" id="PTHR31672">
    <property type="entry name" value="BNACNNG10540D PROTEIN"/>
    <property type="match status" value="1"/>
</dbReference>
<accession>M1DLF0</accession>
<dbReference type="PaxDb" id="4113-PGSC0003DMT400090888"/>
<dbReference type="SUPFAM" id="SSF81383">
    <property type="entry name" value="F-box domain"/>
    <property type="match status" value="1"/>
</dbReference>
<dbReference type="Proteomes" id="UP000011115">
    <property type="component" value="Unassembled WGS sequence"/>
</dbReference>
<protein>
    <submittedName>
        <fullName evidence="1">F-box/kelch-repeat protein</fullName>
    </submittedName>
</protein>
<keyword evidence="2" id="KW-1185">Reference proteome</keyword>
<dbReference type="InterPro" id="IPR036047">
    <property type="entry name" value="F-box-like_dom_sf"/>
</dbReference>
<reference evidence="1" key="2">
    <citation type="submission" date="2015-06" db="UniProtKB">
        <authorList>
            <consortium name="EnsemblPlants"/>
        </authorList>
    </citation>
    <scope>IDENTIFICATION</scope>
    <source>
        <strain evidence="1">DM1-3 516 R44</strain>
    </source>
</reference>
<dbReference type="AlphaFoldDB" id="M1DLF0"/>
<name>M1DLF0_SOLTU</name>
<organism evidence="1 2">
    <name type="scientific">Solanum tuberosum</name>
    <name type="common">Potato</name>
    <dbReference type="NCBI Taxonomy" id="4113"/>
    <lineage>
        <taxon>Eukaryota</taxon>
        <taxon>Viridiplantae</taxon>
        <taxon>Streptophyta</taxon>
        <taxon>Embryophyta</taxon>
        <taxon>Tracheophyta</taxon>
        <taxon>Spermatophyta</taxon>
        <taxon>Magnoliopsida</taxon>
        <taxon>eudicotyledons</taxon>
        <taxon>Gunneridae</taxon>
        <taxon>Pentapetalae</taxon>
        <taxon>asterids</taxon>
        <taxon>lamiids</taxon>
        <taxon>Solanales</taxon>
        <taxon>Solanaceae</taxon>
        <taxon>Solanoideae</taxon>
        <taxon>Solaneae</taxon>
        <taxon>Solanum</taxon>
    </lineage>
</organism>
<evidence type="ECO:0000313" key="1">
    <source>
        <dbReference type="EnsemblPlants" id="PGSC0003DMT400090888"/>
    </source>
</evidence>
<dbReference type="PANTHER" id="PTHR31672:SF13">
    <property type="entry name" value="F-BOX PROTEIN CPR30-LIKE"/>
    <property type="match status" value="1"/>
</dbReference>
<proteinExistence type="predicted"/>
<dbReference type="InterPro" id="IPR050796">
    <property type="entry name" value="SCF_F-box_component"/>
</dbReference>
<sequence length="326" mass="36027">MPVKSVGQFHCVSKQWCSFLSDPEFIKTHLNFHSNKHEQFKLILISDVSQSLHSLHINPNPQNGIDAISTKLSFQGKWKKIVGSCNGLVLELNEEDVTFSINPTTLEYRRISNSPLALPRCATSTAYALGFGVFLDGALHWLAGKNYCSPSVIVVVDLTNEKFFEVPIPTITTNSLLRFYGILALRWCLCALATITRFISLGTVALLGRHAHKWNEPDDQSCTHGLGDRGRDEAIVVGGGGGVTYGPIEIEVEGPEMLEDRLVLGRYNGASNKLEPISDNRVHELLLNRHTDLNLSWGHIGDQSSALQAHRSWSSSGSEIDVEVPR</sequence>
<dbReference type="Gramene" id="PGSC0003DMT400090888">
    <property type="protein sequence ID" value="PGSC0003DMT400090888"/>
    <property type="gene ID" value="PGSC0003DMG400040459"/>
</dbReference>
<dbReference type="InParanoid" id="M1DLF0"/>
<dbReference type="EnsemblPlants" id="PGSC0003DMT400090888">
    <property type="protein sequence ID" value="PGSC0003DMT400090888"/>
    <property type="gene ID" value="PGSC0003DMG400040459"/>
</dbReference>